<dbReference type="AlphaFoldDB" id="A0A8T3YPI2"/>
<evidence type="ECO:0000313" key="1">
    <source>
        <dbReference type="EMBL" id="MBI4210651.1"/>
    </source>
</evidence>
<protein>
    <submittedName>
        <fullName evidence="1">Uncharacterized protein</fullName>
    </submittedName>
</protein>
<comment type="caution">
    <text evidence="1">The sequence shown here is derived from an EMBL/GenBank/DDBJ whole genome shotgun (WGS) entry which is preliminary data.</text>
</comment>
<sequence>MEFLKELKIVLPTVEEIIETVRSAENGEELTDRELWILKNFSEGGDWE</sequence>
<gene>
    <name evidence="1" type="ORF">HY544_04060</name>
</gene>
<accession>A0A8T3YPI2</accession>
<dbReference type="EMBL" id="JACQPB010000039">
    <property type="protein sequence ID" value="MBI4210651.1"/>
    <property type="molecule type" value="Genomic_DNA"/>
</dbReference>
<organism evidence="1 2">
    <name type="scientific">Candidatus Iainarchaeum sp</name>
    <dbReference type="NCBI Taxonomy" id="3101447"/>
    <lineage>
        <taxon>Archaea</taxon>
        <taxon>Candidatus Iainarchaeota</taxon>
        <taxon>Candidatus Iainarchaeia</taxon>
        <taxon>Candidatus Iainarchaeales</taxon>
        <taxon>Candidatus Iainarchaeaceae</taxon>
        <taxon>Candidatus Iainarchaeum</taxon>
    </lineage>
</organism>
<reference evidence="1" key="1">
    <citation type="submission" date="2020-07" db="EMBL/GenBank/DDBJ databases">
        <title>Huge and variable diversity of episymbiotic CPR bacteria and DPANN archaea in groundwater ecosystems.</title>
        <authorList>
            <person name="He C.Y."/>
            <person name="Keren R."/>
            <person name="Whittaker M."/>
            <person name="Farag I.F."/>
            <person name="Doudna J."/>
            <person name="Cate J.H.D."/>
            <person name="Banfield J.F."/>
        </authorList>
    </citation>
    <scope>NUCLEOTIDE SEQUENCE</scope>
    <source>
        <strain evidence="1">NC_groundwater_1296_Ag_S-0.2um_52_80</strain>
    </source>
</reference>
<proteinExistence type="predicted"/>
<name>A0A8T3YPI2_9ARCH</name>
<evidence type="ECO:0000313" key="2">
    <source>
        <dbReference type="Proteomes" id="UP000732298"/>
    </source>
</evidence>
<dbReference type="Proteomes" id="UP000732298">
    <property type="component" value="Unassembled WGS sequence"/>
</dbReference>